<evidence type="ECO:0008006" key="3">
    <source>
        <dbReference type="Google" id="ProtNLM"/>
    </source>
</evidence>
<comment type="caution">
    <text evidence="1">The sequence shown here is derived from an EMBL/GenBank/DDBJ whole genome shotgun (WGS) entry which is preliminary data.</text>
</comment>
<proteinExistence type="predicted"/>
<accession>A0A4Y2MI16</accession>
<dbReference type="AlphaFoldDB" id="A0A4Y2MI16"/>
<gene>
    <name evidence="1" type="ORF">AVEN_22755_1</name>
</gene>
<dbReference type="Proteomes" id="UP000499080">
    <property type="component" value="Unassembled WGS sequence"/>
</dbReference>
<reference evidence="1 2" key="1">
    <citation type="journal article" date="2019" name="Sci. Rep.">
        <title>Orb-weaving spider Araneus ventricosus genome elucidates the spidroin gene catalogue.</title>
        <authorList>
            <person name="Kono N."/>
            <person name="Nakamura H."/>
            <person name="Ohtoshi R."/>
            <person name="Moran D.A.P."/>
            <person name="Shinohara A."/>
            <person name="Yoshida Y."/>
            <person name="Fujiwara M."/>
            <person name="Mori M."/>
            <person name="Tomita M."/>
            <person name="Arakawa K."/>
        </authorList>
    </citation>
    <scope>NUCLEOTIDE SEQUENCE [LARGE SCALE GENOMIC DNA]</scope>
</reference>
<evidence type="ECO:0000313" key="1">
    <source>
        <dbReference type="EMBL" id="GBN26293.1"/>
    </source>
</evidence>
<evidence type="ECO:0000313" key="2">
    <source>
        <dbReference type="Proteomes" id="UP000499080"/>
    </source>
</evidence>
<sequence>MKVVKFESKTGSIQCFNYNYWHHSTATGGFKPRCIKCGGQHAKNECSNPSETLACINCKQEGYVASYRGYPMVPKSNKNPAINERKQIASRKTDPSFSYDSHVNKKRLHVNILPESQIVMDRVKEATTAIYIPEVEANGRKDILYVLNDTKR</sequence>
<dbReference type="EMBL" id="BGPR01204370">
    <property type="protein sequence ID" value="GBN26293.1"/>
    <property type="molecule type" value="Genomic_DNA"/>
</dbReference>
<name>A0A4Y2MI16_ARAVE</name>
<organism evidence="1 2">
    <name type="scientific">Araneus ventricosus</name>
    <name type="common">Orbweaver spider</name>
    <name type="synonym">Epeira ventricosa</name>
    <dbReference type="NCBI Taxonomy" id="182803"/>
    <lineage>
        <taxon>Eukaryota</taxon>
        <taxon>Metazoa</taxon>
        <taxon>Ecdysozoa</taxon>
        <taxon>Arthropoda</taxon>
        <taxon>Chelicerata</taxon>
        <taxon>Arachnida</taxon>
        <taxon>Araneae</taxon>
        <taxon>Araneomorphae</taxon>
        <taxon>Entelegynae</taxon>
        <taxon>Araneoidea</taxon>
        <taxon>Araneidae</taxon>
        <taxon>Araneus</taxon>
    </lineage>
</organism>
<keyword evidence="2" id="KW-1185">Reference proteome</keyword>
<protein>
    <recommendedName>
        <fullName evidence="3">Pre-C2HC domain-containing protein</fullName>
    </recommendedName>
</protein>